<reference evidence="2" key="1">
    <citation type="submission" date="2021-06" db="EMBL/GenBank/DDBJ databases">
        <authorList>
            <person name="Kallberg Y."/>
            <person name="Tangrot J."/>
            <person name="Rosling A."/>
        </authorList>
    </citation>
    <scope>NUCLEOTIDE SEQUENCE</scope>
    <source>
        <strain evidence="2">FL966</strain>
    </source>
</reference>
<protein>
    <submittedName>
        <fullName evidence="2">734_t:CDS:1</fullName>
    </submittedName>
</protein>
<dbReference type="AlphaFoldDB" id="A0A9N9N4W5"/>
<gene>
    <name evidence="2" type="ORF">CPELLU_LOCUS11819</name>
</gene>
<keyword evidence="1" id="KW-0175">Coiled coil</keyword>
<proteinExistence type="predicted"/>
<sequence length="481" mass="55522">MKVFSKPKTVTPNENAIYKLDTVRDEDWDLLTWISSQMVWEIYVHLFIVIWNTIQFGDDRKRDFNEETTIMISHVRRLNKNLCIDSHKTKKFIKHLENYQNYRANGYLIQKKKLVNLVFGELVARGLKNRSGFCQQLEGLPMKHKGKLRTIVLERMKTLVDISQPNNKSPMLSGTDDSGNLGSKLDVLQNEKDILSEQIMELQKENSKYQAAHGNLTNLGFSDNIVKLDKDIKNLQDLLEEFTFVSGPEYEVDDAKCHELLSYYKCDVEVESQLRKQVLSAALQRLIIETVITEAENYFDTNSTTEASLVTATNKLVNMTNSFTNEYAEKDEIAKVIPTKIRQQVFGMLGCYAFSNNDHPLLMKISEIILEKLNQYRKIIESGDDDNEIIPIIRKVIQLFFYQLKVHPIIPTYKFYDSGEEMNSLFMESAGTKSKDLKKLEVEICYFPVIAILDPVDDKSYNVFSKALIIPRSKSNNNSLE</sequence>
<dbReference type="EMBL" id="CAJVQA010010783">
    <property type="protein sequence ID" value="CAG8700837.1"/>
    <property type="molecule type" value="Genomic_DNA"/>
</dbReference>
<keyword evidence="3" id="KW-1185">Reference proteome</keyword>
<evidence type="ECO:0000256" key="1">
    <source>
        <dbReference type="SAM" id="Coils"/>
    </source>
</evidence>
<dbReference type="Proteomes" id="UP000789759">
    <property type="component" value="Unassembled WGS sequence"/>
</dbReference>
<name>A0A9N9N4W5_9GLOM</name>
<feature type="coiled-coil region" evidence="1">
    <location>
        <begin position="185"/>
        <end position="219"/>
    </location>
</feature>
<evidence type="ECO:0000313" key="3">
    <source>
        <dbReference type="Proteomes" id="UP000789759"/>
    </source>
</evidence>
<dbReference type="OrthoDB" id="2362385at2759"/>
<accession>A0A9N9N4W5</accession>
<comment type="caution">
    <text evidence="2">The sequence shown here is derived from an EMBL/GenBank/DDBJ whole genome shotgun (WGS) entry which is preliminary data.</text>
</comment>
<evidence type="ECO:0000313" key="2">
    <source>
        <dbReference type="EMBL" id="CAG8700837.1"/>
    </source>
</evidence>
<organism evidence="2 3">
    <name type="scientific">Cetraspora pellucida</name>
    <dbReference type="NCBI Taxonomy" id="1433469"/>
    <lineage>
        <taxon>Eukaryota</taxon>
        <taxon>Fungi</taxon>
        <taxon>Fungi incertae sedis</taxon>
        <taxon>Mucoromycota</taxon>
        <taxon>Glomeromycotina</taxon>
        <taxon>Glomeromycetes</taxon>
        <taxon>Diversisporales</taxon>
        <taxon>Gigasporaceae</taxon>
        <taxon>Cetraspora</taxon>
    </lineage>
</organism>